<dbReference type="Proteomes" id="UP000054266">
    <property type="component" value="Unassembled WGS sequence"/>
</dbReference>
<accession>A0A0D2E8P9</accession>
<gene>
    <name evidence="1" type="ORF">PV04_02932</name>
</gene>
<evidence type="ECO:0000313" key="2">
    <source>
        <dbReference type="Proteomes" id="UP000054266"/>
    </source>
</evidence>
<dbReference type="PANTHER" id="PTHR42834">
    <property type="entry name" value="ENDONUCLEASE/EXONUCLEASE/PHOSPHATASE FAMILY PROTEIN (AFU_ORTHOLOGUE AFUA_3G09210)"/>
    <property type="match status" value="1"/>
</dbReference>
<name>A0A0D2E8P9_9EURO</name>
<dbReference type="EMBL" id="KN846957">
    <property type="protein sequence ID" value="KIW70687.1"/>
    <property type="molecule type" value="Genomic_DNA"/>
</dbReference>
<keyword evidence="2" id="KW-1185">Reference proteome</keyword>
<proteinExistence type="predicted"/>
<dbReference type="AlphaFoldDB" id="A0A0D2E8P9"/>
<reference evidence="1 2" key="1">
    <citation type="submission" date="2015-01" db="EMBL/GenBank/DDBJ databases">
        <title>The Genome Sequence of Capronia semiimmersa CBS27337.</title>
        <authorList>
            <consortium name="The Broad Institute Genomics Platform"/>
            <person name="Cuomo C."/>
            <person name="de Hoog S."/>
            <person name="Gorbushina A."/>
            <person name="Stielow B."/>
            <person name="Teixiera M."/>
            <person name="Abouelleil A."/>
            <person name="Chapman S.B."/>
            <person name="Priest M."/>
            <person name="Young S.K."/>
            <person name="Wortman J."/>
            <person name="Nusbaum C."/>
            <person name="Birren B."/>
        </authorList>
    </citation>
    <scope>NUCLEOTIDE SEQUENCE [LARGE SCALE GENOMIC DNA]</scope>
    <source>
        <strain evidence="1 2">CBS 27337</strain>
    </source>
</reference>
<sequence length="208" mass="23272">MNTNVSPDRIQCPKEHVRSLSIRFTMKFTDILASVTATVLSLSLATAQTIGQINGNRFISPYRNQNVYNVTGLVTATGRNRLRIRSTRPDLDIRTSKSIYVFGRISSTNNLTVTTGDVIVVDGLVSEYRSNPAYLYLTEMTRPTNIRYRAATRSAPSCWANRTPGRLRSNTRRSTMAMCLPCQTTRARSRPPTPCFNHGRMASTFGRA</sequence>
<organism evidence="1 2">
    <name type="scientific">Phialophora macrospora</name>
    <dbReference type="NCBI Taxonomy" id="1851006"/>
    <lineage>
        <taxon>Eukaryota</taxon>
        <taxon>Fungi</taxon>
        <taxon>Dikarya</taxon>
        <taxon>Ascomycota</taxon>
        <taxon>Pezizomycotina</taxon>
        <taxon>Eurotiomycetes</taxon>
        <taxon>Chaetothyriomycetidae</taxon>
        <taxon>Chaetothyriales</taxon>
        <taxon>Herpotrichiellaceae</taxon>
        <taxon>Phialophora</taxon>
    </lineage>
</organism>
<dbReference type="STRING" id="5601.A0A0D2E8P9"/>
<dbReference type="PANTHER" id="PTHR42834:SF1">
    <property type="entry name" value="ENDONUCLEASE_EXONUCLEASE_PHOSPHATASE FAMILY PROTEIN (AFU_ORTHOLOGUE AFUA_3G09210)"/>
    <property type="match status" value="1"/>
</dbReference>
<evidence type="ECO:0000313" key="1">
    <source>
        <dbReference type="EMBL" id="KIW70687.1"/>
    </source>
</evidence>
<dbReference type="HOGENOM" id="CLU_1320746_0_0_1"/>
<protein>
    <submittedName>
        <fullName evidence="1">Uncharacterized protein</fullName>
    </submittedName>
</protein>